<proteinExistence type="predicted"/>
<dbReference type="InterPro" id="IPR034660">
    <property type="entry name" value="DinB/YfiT-like"/>
</dbReference>
<sequence>MPATTKTELLAASESEFSKLQTLLDDLPAMLRLEKDADGISPKDIVGHRAHWIDLFLGWYRDGQAGRPVWFPAQGYKWNETPRYNADLRQKQSGLSWRSVRSLLEGNHAELLALLESLENDELYGEPMKGSNNKWTTGRWAEAAGPSHYRSASKYLRQRLAQFQEERDRRNSDVRDQSGSI</sequence>
<dbReference type="Gene3D" id="1.20.120.450">
    <property type="entry name" value="dinb family like domain"/>
    <property type="match status" value="1"/>
</dbReference>
<gene>
    <name evidence="2" type="ORF">LAL4801_03576</name>
</gene>
<evidence type="ECO:0000313" key="2">
    <source>
        <dbReference type="EMBL" id="CTQ45129.1"/>
    </source>
</evidence>
<protein>
    <recommendedName>
        <fullName evidence="4">ClbS/DfsB family four-helix bundle protein</fullName>
    </recommendedName>
</protein>
<dbReference type="PANTHER" id="PTHR40658">
    <property type="match status" value="1"/>
</dbReference>
<evidence type="ECO:0000256" key="1">
    <source>
        <dbReference type="SAM" id="MobiDB-lite"/>
    </source>
</evidence>
<dbReference type="SUPFAM" id="SSF109854">
    <property type="entry name" value="DinB/YfiT-like putative metalloenzymes"/>
    <property type="match status" value="1"/>
</dbReference>
<reference evidence="3" key="1">
    <citation type="submission" date="2015-07" db="EMBL/GenBank/DDBJ databases">
        <authorList>
            <person name="Rodrigo-Torres Lidia"/>
            <person name="Arahal R.David."/>
        </authorList>
    </citation>
    <scope>NUCLEOTIDE SEQUENCE [LARGE SCALE GENOMIC DNA]</scope>
    <source>
        <strain evidence="3">CECT 4801</strain>
    </source>
</reference>
<evidence type="ECO:0008006" key="4">
    <source>
        <dbReference type="Google" id="ProtNLM"/>
    </source>
</evidence>
<feature type="region of interest" description="Disordered" evidence="1">
    <location>
        <begin position="162"/>
        <end position="181"/>
    </location>
</feature>
<dbReference type="OrthoDB" id="5347938at2"/>
<dbReference type="RefSeq" id="WP_055658066.1">
    <property type="nucleotide sequence ID" value="NZ_CXST01000002.1"/>
</dbReference>
<dbReference type="Pfam" id="PF08020">
    <property type="entry name" value="DUF1706"/>
    <property type="match status" value="1"/>
</dbReference>
<name>A0A0M6Y6W9_9HYPH</name>
<feature type="compositionally biased region" description="Basic and acidic residues" evidence="1">
    <location>
        <begin position="164"/>
        <end position="181"/>
    </location>
</feature>
<accession>A0A0M6Y6W9</accession>
<evidence type="ECO:0000313" key="3">
    <source>
        <dbReference type="Proteomes" id="UP000048926"/>
    </source>
</evidence>
<dbReference type="Proteomes" id="UP000048926">
    <property type="component" value="Unassembled WGS sequence"/>
</dbReference>
<dbReference type="STRING" id="187304.B0E33_05460"/>
<dbReference type="EMBL" id="CXST01000002">
    <property type="protein sequence ID" value="CTQ45129.1"/>
    <property type="molecule type" value="Genomic_DNA"/>
</dbReference>
<dbReference type="PANTHER" id="PTHR40658:SF4">
    <property type="entry name" value="HYPOTHETICAL CYTOSOLIC PROTEIN"/>
    <property type="match status" value="1"/>
</dbReference>
<keyword evidence="3" id="KW-1185">Reference proteome</keyword>
<dbReference type="InterPro" id="IPR012550">
    <property type="entry name" value="DUF1706"/>
</dbReference>
<dbReference type="AlphaFoldDB" id="A0A0M6Y6W9"/>
<organism evidence="2 3">
    <name type="scientific">Roseibium aggregatum</name>
    <dbReference type="NCBI Taxonomy" id="187304"/>
    <lineage>
        <taxon>Bacteria</taxon>
        <taxon>Pseudomonadati</taxon>
        <taxon>Pseudomonadota</taxon>
        <taxon>Alphaproteobacteria</taxon>
        <taxon>Hyphomicrobiales</taxon>
        <taxon>Stappiaceae</taxon>
        <taxon>Roseibium</taxon>
    </lineage>
</organism>